<gene>
    <name evidence="4" type="ORF">RDB_LOCUS47252</name>
</gene>
<dbReference type="InterPro" id="IPR016024">
    <property type="entry name" value="ARM-type_fold"/>
</dbReference>
<dbReference type="AlphaFoldDB" id="A0A8H3ASN1"/>
<dbReference type="SMART" id="SM01014">
    <property type="entry name" value="ARID"/>
    <property type="match status" value="1"/>
</dbReference>
<dbReference type="InterPro" id="IPR036431">
    <property type="entry name" value="ARID_dom_sf"/>
</dbReference>
<feature type="compositionally biased region" description="Basic and acidic residues" evidence="2">
    <location>
        <begin position="424"/>
        <end position="437"/>
    </location>
</feature>
<dbReference type="SUPFAM" id="SSF46774">
    <property type="entry name" value="ARID-like"/>
    <property type="match status" value="1"/>
</dbReference>
<reference evidence="4" key="1">
    <citation type="submission" date="2021-01" db="EMBL/GenBank/DDBJ databases">
        <authorList>
            <person name="Kaushik A."/>
        </authorList>
    </citation>
    <scope>NUCLEOTIDE SEQUENCE</scope>
    <source>
        <strain evidence="4">AG3-1AP</strain>
    </source>
</reference>
<dbReference type="Gene3D" id="1.10.150.60">
    <property type="entry name" value="ARID DNA-binding domain"/>
    <property type="match status" value="1"/>
</dbReference>
<dbReference type="SMART" id="SM00501">
    <property type="entry name" value="BRIGHT"/>
    <property type="match status" value="1"/>
</dbReference>
<feature type="region of interest" description="Disordered" evidence="2">
    <location>
        <begin position="408"/>
        <end position="452"/>
    </location>
</feature>
<organism evidence="4 5">
    <name type="scientific">Rhizoctonia solani</name>
    <dbReference type="NCBI Taxonomy" id="456999"/>
    <lineage>
        <taxon>Eukaryota</taxon>
        <taxon>Fungi</taxon>
        <taxon>Dikarya</taxon>
        <taxon>Basidiomycota</taxon>
        <taxon>Agaricomycotina</taxon>
        <taxon>Agaricomycetes</taxon>
        <taxon>Cantharellales</taxon>
        <taxon>Ceratobasidiaceae</taxon>
        <taxon>Rhizoctonia</taxon>
    </lineage>
</organism>
<evidence type="ECO:0000313" key="4">
    <source>
        <dbReference type="EMBL" id="CAE6434933.1"/>
    </source>
</evidence>
<feature type="domain" description="ARID" evidence="3">
    <location>
        <begin position="68"/>
        <end position="194"/>
    </location>
</feature>
<dbReference type="EMBL" id="CAJMWV010001358">
    <property type="protein sequence ID" value="CAE6434933.1"/>
    <property type="molecule type" value="Genomic_DNA"/>
</dbReference>
<dbReference type="PROSITE" id="PS51011">
    <property type="entry name" value="ARID"/>
    <property type="match status" value="1"/>
</dbReference>
<evidence type="ECO:0000259" key="3">
    <source>
        <dbReference type="PROSITE" id="PS51011"/>
    </source>
</evidence>
<proteinExistence type="predicted"/>
<feature type="region of interest" description="Disordered" evidence="2">
    <location>
        <begin position="197"/>
        <end position="227"/>
    </location>
</feature>
<dbReference type="OrthoDB" id="1938591at2759"/>
<evidence type="ECO:0000256" key="2">
    <source>
        <dbReference type="SAM" id="MobiDB-lite"/>
    </source>
</evidence>
<dbReference type="CDD" id="cd16100">
    <property type="entry name" value="ARID"/>
    <property type="match status" value="1"/>
</dbReference>
<dbReference type="Pfam" id="PF01388">
    <property type="entry name" value="ARID"/>
    <property type="match status" value="1"/>
</dbReference>
<accession>A0A8H3ASN1</accession>
<dbReference type="Proteomes" id="UP000663831">
    <property type="component" value="Unassembled WGS sequence"/>
</dbReference>
<dbReference type="GO" id="GO:0006325">
    <property type="term" value="P:chromatin organization"/>
    <property type="evidence" value="ECO:0007669"/>
    <property type="project" value="UniProtKB-KW"/>
</dbReference>
<feature type="compositionally biased region" description="Low complexity" evidence="2">
    <location>
        <begin position="198"/>
        <end position="225"/>
    </location>
</feature>
<sequence>MSEEMFGAPQSGTSSGGLNMNSDIAKQMSLLSAAGRLRATSAGGPPQMMPTMRTGMAPPVPPNVPGGDKARAQFLGMLSQVLAQRGTALAPFITGQPNPAYNPDVGPLKGIQPASDNRIGVLRLPGAVPGRTGDVDLFKLWGAVTGAGGMQRIQAGGQWENVANHIGYQPSPGFPGQLAQLYFLILGPLEDHMKRSAQAKQAQMLAQQQQQQQQNLTPAQLHQQQSMGVQNPAMVNPALGMQNPSLGMQNPMQNNMGGPGLGMQNPTLGATGLGGMQNPAMGGMQNPTAALGGMQNPSAALGGMQNPAALGSIQNPTLGGVMQNNLTGGVMQNNLSGLGGMQMTPAQLHQQNQQPSLTPAQMHAMQNPTANGSNPALGMANPALGMANPALGMANPALGMANPTLGMGAGGSAMPPPAPIPELGGKRKSEPDDDEKRAKLKVGDPPPVATTPRRTKIEYVPLRLDVETWGGRALDGMMAGVGAQGSMERNVRDISELGTVDITSIILSLRSRTPRALGYALGSLSILSSHIQQSFPLVRCEDLLDVLVELLESAALDGDGWMGGPLGSEREAIQSRIKQEENFVNRQDGAEETWDEQDEEIPIRTHRELVRIAAEMGVGLRVKGKAWDGGVVGATMKREDGEIDPELDSIYGDIAPPGLARSDVIITILRLLRNFSIGPENCQFMTRDGSRVVDALASIVGFREDTDRQPEGLFSWDAGVDVHISPLSSSLNLSQLLRVRKDVLHIIANLGMHVRLHASNSTPQRLFQLMASFLLDPADTRSPVQLYQHLLPNRRFSLTTEIALDALSRLAHADANRAVFQRTVSPILLKAVFMALTKMLPAEPNDMILLIRSEMWMAYAERISLALYALSCSLPSPTRATIRIQHRQLGASILRMMCRMAQYDPNPDKSTAPWAQRSPFTCLVRRVVEALRVIDEPEEEVQVGWPVRGGKLEGGQASGWLAGVGAEDALLMMTIEGMDTVLFEDLEVLTRMGEVGA</sequence>
<dbReference type="SUPFAM" id="SSF48371">
    <property type="entry name" value="ARM repeat"/>
    <property type="match status" value="1"/>
</dbReference>
<protein>
    <recommendedName>
        <fullName evidence="3">ARID domain-containing protein</fullName>
    </recommendedName>
</protein>
<name>A0A8H3ASN1_9AGAM</name>
<evidence type="ECO:0000256" key="1">
    <source>
        <dbReference type="ARBA" id="ARBA00022853"/>
    </source>
</evidence>
<comment type="caution">
    <text evidence="4">The sequence shown here is derived from an EMBL/GenBank/DDBJ whole genome shotgun (WGS) entry which is preliminary data.</text>
</comment>
<dbReference type="InterPro" id="IPR001606">
    <property type="entry name" value="ARID_dom"/>
</dbReference>
<evidence type="ECO:0000313" key="5">
    <source>
        <dbReference type="Proteomes" id="UP000663831"/>
    </source>
</evidence>
<dbReference type="GO" id="GO:0003677">
    <property type="term" value="F:DNA binding"/>
    <property type="evidence" value="ECO:0007669"/>
    <property type="project" value="InterPro"/>
</dbReference>
<keyword evidence="1" id="KW-0156">Chromatin regulator</keyword>